<proteinExistence type="predicted"/>
<dbReference type="InterPro" id="IPR027417">
    <property type="entry name" value="P-loop_NTPase"/>
</dbReference>
<name>A0A835SPU0_9CHLO</name>
<comment type="caution">
    <text evidence="2">The sequence shown here is derived from an EMBL/GenBank/DDBJ whole genome shotgun (WGS) entry which is preliminary data.</text>
</comment>
<organism evidence="2 3">
    <name type="scientific">Chlamydomonas schloesseri</name>
    <dbReference type="NCBI Taxonomy" id="2026947"/>
    <lineage>
        <taxon>Eukaryota</taxon>
        <taxon>Viridiplantae</taxon>
        <taxon>Chlorophyta</taxon>
        <taxon>core chlorophytes</taxon>
        <taxon>Chlorophyceae</taxon>
        <taxon>CS clade</taxon>
        <taxon>Chlamydomonadales</taxon>
        <taxon>Chlamydomonadaceae</taxon>
        <taxon>Chlamydomonas</taxon>
    </lineage>
</organism>
<reference evidence="2" key="1">
    <citation type="journal article" date="2020" name="bioRxiv">
        <title>Comparative genomics of Chlamydomonas.</title>
        <authorList>
            <person name="Craig R.J."/>
            <person name="Hasan A.R."/>
            <person name="Ness R.W."/>
            <person name="Keightley P.D."/>
        </authorList>
    </citation>
    <scope>NUCLEOTIDE SEQUENCE</scope>
    <source>
        <strain evidence="2">CCAP 11/173</strain>
    </source>
</reference>
<evidence type="ECO:0000313" key="3">
    <source>
        <dbReference type="Proteomes" id="UP000613740"/>
    </source>
</evidence>
<dbReference type="Gene3D" id="3.40.50.300">
    <property type="entry name" value="P-loop containing nucleotide triphosphate hydrolases"/>
    <property type="match status" value="1"/>
</dbReference>
<feature type="compositionally biased region" description="Acidic residues" evidence="1">
    <location>
        <begin position="122"/>
        <end position="138"/>
    </location>
</feature>
<gene>
    <name evidence="2" type="ORF">HYH02_014579</name>
</gene>
<sequence>MWVRNPTASSPQLLSDPPIRPAATATVDIRETYAAWVLGNFAVYSAAAPLSISPGGLWDAFLALEANPSLLGHVTRHMLRNAESRAQCRLRARERFEHIKASAGADTVAGLLGSTVMHMDSDGDDDDNDHPDGGDTDPDTGVAHPPDPAALAMDATLDADAASQLLAHICDGAAPGNPGTRGHDYIAAALGGLPLPPLTDATSGLPPAPPPHPVVPAGLDATSPVVRGHNATARELAAITTDLESMDPDAAAAAALQPNAPGQFLDLQHAGTQDVRARILVPDPTAQGPARCVKEFTPGSEAPPYILVPESAKPSMADTARLFALSSDQQRPFFLLAATLLAELQGAAVQPLSMLITTPANPGVTTTTFFKLGRGNTRSKLSAHAQQDLLNNLRDVRFVLLDEFSFCSLEHFMGICEHATAARASLAPSSPFLMGPNAGPLGDLHFAAVGDPRQLPQPQASPIYWGASYAADMAAQVQRLRAQAATSATSAATKDAFLKTLQLAAAGGHTSTLVNGRDKSITTAFLLETQHRQEDTADGHLLQEYAELFDGLGRTTGEELEHRLRDIPLVPTNCIPVLPIAEHHKIDQALGPECLRCGFGLELALLTRLWPDGNAAEEAKVMDKLRSLAAPDPDLKAEWERLQDLSTTTLQTYTQRLAAICALARIPPPSISP</sequence>
<dbReference type="AlphaFoldDB" id="A0A835SPU0"/>
<dbReference type="EMBL" id="JAEHOD010000100">
    <property type="protein sequence ID" value="KAG2427533.1"/>
    <property type="molecule type" value="Genomic_DNA"/>
</dbReference>
<evidence type="ECO:0000256" key="1">
    <source>
        <dbReference type="SAM" id="MobiDB-lite"/>
    </source>
</evidence>
<feature type="compositionally biased region" description="Low complexity" evidence="1">
    <location>
        <begin position="139"/>
        <end position="149"/>
    </location>
</feature>
<evidence type="ECO:0000313" key="2">
    <source>
        <dbReference type="EMBL" id="KAG2427533.1"/>
    </source>
</evidence>
<dbReference type="OrthoDB" id="10688197at2759"/>
<dbReference type="Proteomes" id="UP000613740">
    <property type="component" value="Unassembled WGS sequence"/>
</dbReference>
<protein>
    <submittedName>
        <fullName evidence="2">Uncharacterized protein</fullName>
    </submittedName>
</protein>
<keyword evidence="3" id="KW-1185">Reference proteome</keyword>
<accession>A0A835SPU0</accession>
<feature type="region of interest" description="Disordered" evidence="1">
    <location>
        <begin position="117"/>
        <end position="149"/>
    </location>
</feature>